<keyword evidence="1" id="KW-1133">Transmembrane helix</keyword>
<evidence type="ECO:0000313" key="3">
    <source>
        <dbReference type="Proteomes" id="UP000076632"/>
    </source>
</evidence>
<proteinExistence type="predicted"/>
<keyword evidence="3" id="KW-1185">Reference proteome</keyword>
<dbReference type="RefSeq" id="XP_018184450.1">
    <property type="nucleotide sequence ID" value="XM_018335572.1"/>
</dbReference>
<protein>
    <submittedName>
        <fullName evidence="2">Uncharacterized protein</fullName>
    </submittedName>
</protein>
<organism evidence="2 3">
    <name type="scientific">Xylona heveae (strain CBS 132557 / TC161)</name>
    <dbReference type="NCBI Taxonomy" id="1328760"/>
    <lineage>
        <taxon>Eukaryota</taxon>
        <taxon>Fungi</taxon>
        <taxon>Dikarya</taxon>
        <taxon>Ascomycota</taxon>
        <taxon>Pezizomycotina</taxon>
        <taxon>Xylonomycetes</taxon>
        <taxon>Xylonales</taxon>
        <taxon>Xylonaceae</taxon>
        <taxon>Xylona</taxon>
    </lineage>
</organism>
<reference evidence="2 3" key="1">
    <citation type="journal article" date="2016" name="Fungal Biol.">
        <title>The genome of Xylona heveae provides a window into fungal endophytism.</title>
        <authorList>
            <person name="Gazis R."/>
            <person name="Kuo A."/>
            <person name="Riley R."/>
            <person name="LaButti K."/>
            <person name="Lipzen A."/>
            <person name="Lin J."/>
            <person name="Amirebrahimi M."/>
            <person name="Hesse C.N."/>
            <person name="Spatafora J.W."/>
            <person name="Henrissat B."/>
            <person name="Hainaut M."/>
            <person name="Grigoriev I.V."/>
            <person name="Hibbett D.S."/>
        </authorList>
    </citation>
    <scope>NUCLEOTIDE SEQUENCE [LARGE SCALE GENOMIC DNA]</scope>
    <source>
        <strain evidence="2 3">TC161</strain>
    </source>
</reference>
<feature type="transmembrane region" description="Helical" evidence="1">
    <location>
        <begin position="38"/>
        <end position="57"/>
    </location>
</feature>
<dbReference type="Proteomes" id="UP000076632">
    <property type="component" value="Unassembled WGS sequence"/>
</dbReference>
<evidence type="ECO:0000313" key="2">
    <source>
        <dbReference type="EMBL" id="KZF18895.1"/>
    </source>
</evidence>
<dbReference type="AlphaFoldDB" id="A0A164ZBE2"/>
<feature type="transmembrane region" description="Helical" evidence="1">
    <location>
        <begin position="12"/>
        <end position="32"/>
    </location>
</feature>
<gene>
    <name evidence="2" type="ORF">L228DRAFT_271792</name>
</gene>
<sequence length="66" mass="6952">MVLVTDKGLEVFEVCLLELSIWIGAVLSVALGTPFGPIHLAYSPLLGVLIVLVLQVLGTPIPSRAV</sequence>
<dbReference type="EMBL" id="KV407469">
    <property type="protein sequence ID" value="KZF18895.1"/>
    <property type="molecule type" value="Genomic_DNA"/>
</dbReference>
<dbReference type="GeneID" id="28900709"/>
<evidence type="ECO:0000256" key="1">
    <source>
        <dbReference type="SAM" id="Phobius"/>
    </source>
</evidence>
<dbReference type="InParanoid" id="A0A164ZBE2"/>
<keyword evidence="1" id="KW-0812">Transmembrane</keyword>
<name>A0A164ZBE2_XYLHT</name>
<keyword evidence="1" id="KW-0472">Membrane</keyword>
<accession>A0A164ZBE2</accession>